<keyword evidence="2" id="KW-0472">Membrane</keyword>
<evidence type="ECO:0000313" key="4">
    <source>
        <dbReference type="EMBL" id="KAF5222844.1"/>
    </source>
</evidence>
<comment type="caution">
    <text evidence="3">The sequence shown here is derived from an EMBL/GenBank/DDBJ whole genome shotgun (WGS) entry which is preliminary data.</text>
</comment>
<evidence type="ECO:0000256" key="2">
    <source>
        <dbReference type="SAM" id="Phobius"/>
    </source>
</evidence>
<dbReference type="Proteomes" id="UP000583944">
    <property type="component" value="Unassembled WGS sequence"/>
</dbReference>
<feature type="region of interest" description="Disordered" evidence="1">
    <location>
        <begin position="911"/>
        <end position="934"/>
    </location>
</feature>
<evidence type="ECO:0000313" key="3">
    <source>
        <dbReference type="EMBL" id="KAF5216398.1"/>
    </source>
</evidence>
<sequence>MWPYPLAVRMGWRRMRLWISPSCPWWVAAGSVCVCVCVCCGDRFALCARGGLSPLIFFLFSRFAALNSFVFFVFVFVFLSGEEVGGRMRDSTVGAAHEIWTSTVDMLAEERSSLQLIVDTLHATLDYHQVGRGLANNNNNDNDSHSLLRSGDGNVFASEEEVVELLGMLPQILRRAADPAILQLKERQRQSMTIAGVARPPPLSRHTTLYRLMFAQAESSLSSSICPGECGVLDCIARVLIGGVGTSGMSSSGMLSGEPRQVFVTANREKTWFTGNVTVAALRSLGEIVELCLHDTGEETRVGGSISSAHSGRCMTLLDGEDTVETYKLLLDALGQSLCQTGLFDHLWHALLFHPVMNTQRIAIVRVLCDVSRVDLLRLPVVIKRTRHMMTPAVWGERVSECILSDPTAMVKESIAVMLYEGLQSVLGADRRGDDDVDHVYWRRWLTNRSLRFLLGVLATGASLAVLQPVLGSLFLVLEQDLWEGATRQRRSGRSVTERIDVTLIVEVCATVMVHLFTGPAAVNGRRFDDDGDEQLKRYRLLVRGAVRLLRLALKRVDQLLGSPNIVQQPKGGGDAEKEACALLSACVEKQVMAAVMKCLEMSPDGSSMCSFVTRSMRAEMVRFVRDLLERASPPLFFLTCKLVPYLPTMLQIILDAREEDILDGRDCCNADGGSDALPSSQLYVEALCSDGVEMISLLGMMLWYSPSVRDRFLDVLASLQFTPEQQGVFFDSMESLARSLPSHAVRDLLIVDATGTVLNEVGRLPWQGEQLQTESLERLLLLQLHRQRELVNRERVADRFTPEGRWASVQQQRWKLGPQHGHASRVLVCFVLHHLRNGSGKRELGDDHDHDDEDEEGEAGGVSVSPIQPSTSKSTVGQRVGGIIGEPQTIPRCGDEPILLRLRRTLPLGRQASRSGEEAEEEDVEEGSGCHESASDKLWLQRVLGSHSPDASRPKVQQTMAAPTRMSASVASRNAMEPLERVRQRQLECIAAEEKAYRVALGLFASLASRYYRHLLTPQAALEYLHRQEHGAPQRRHVNPVSPTPPSARTGVNNSSTTLRLWTARDVCREDLFYFSLPLSAICEAAIADLVERCKRHRQALQRKLRTLPHSSRGRRWFLQDAATNIIGRLIALFQILLHHIQREGEKAVREAIAQMPILPEVEDEDFVNDLAERYTCRHLTLRELHGGTLVEVTKFIVRCFSRPADPGGDDATDSSFRLRMD</sequence>
<feature type="transmembrane region" description="Helical" evidence="2">
    <location>
        <begin position="57"/>
        <end position="79"/>
    </location>
</feature>
<keyword evidence="2" id="KW-1133">Transmembrane helix</keyword>
<feature type="compositionally biased region" description="Acidic residues" evidence="1">
    <location>
        <begin position="850"/>
        <end position="859"/>
    </location>
</feature>
<dbReference type="EMBL" id="JABDHM010000208">
    <property type="protein sequence ID" value="KAF5216398.1"/>
    <property type="molecule type" value="Genomic_DNA"/>
</dbReference>
<dbReference type="VEuPathDB" id="TriTrypDB:ECC02_010852"/>
<dbReference type="EMBL" id="JABDHM010000024">
    <property type="protein sequence ID" value="KAF5222844.1"/>
    <property type="molecule type" value="Genomic_DNA"/>
</dbReference>
<proteinExistence type="predicted"/>
<reference evidence="3 5" key="1">
    <citation type="journal article" date="2019" name="Genome Biol. Evol.">
        <title>Nanopore Sequencing Significantly Improves Genome Assembly of the Protozoan Parasite Trypanosoma cruzi.</title>
        <authorList>
            <person name="Diaz-Viraque F."/>
            <person name="Pita S."/>
            <person name="Greif G."/>
            <person name="de Souza R.C.M."/>
            <person name="Iraola G."/>
            <person name="Robello C."/>
        </authorList>
    </citation>
    <scope>NUCLEOTIDE SEQUENCE [LARGE SCALE GENOMIC DNA]</scope>
    <source>
        <strain evidence="3 5">Berenice</strain>
    </source>
</reference>
<feature type="region of interest" description="Disordered" evidence="1">
    <location>
        <begin position="841"/>
        <end position="879"/>
    </location>
</feature>
<keyword evidence="2" id="KW-0812">Transmembrane</keyword>
<feature type="region of interest" description="Disordered" evidence="1">
    <location>
        <begin position="946"/>
        <end position="974"/>
    </location>
</feature>
<name>A0A7J6XRD7_TRYCR</name>
<accession>A0A7J6XRD7</accession>
<evidence type="ECO:0000256" key="1">
    <source>
        <dbReference type="SAM" id="MobiDB-lite"/>
    </source>
</evidence>
<reference evidence="3" key="2">
    <citation type="submission" date="2020-04" db="EMBL/GenBank/DDBJ databases">
        <authorList>
            <person name="Diaz Viraque F."/>
        </authorList>
    </citation>
    <scope>NUCLEOTIDE SEQUENCE</scope>
    <source>
        <strain evidence="3">Berenice</strain>
    </source>
</reference>
<feature type="region of interest" description="Disordered" evidence="1">
    <location>
        <begin position="1030"/>
        <end position="1054"/>
    </location>
</feature>
<dbReference type="AlphaFoldDB" id="A0A7J6XRD7"/>
<gene>
    <name evidence="4" type="ORF">ECC02_004176</name>
    <name evidence="3" type="ORF">ECC02_010852</name>
</gene>
<protein>
    <submittedName>
        <fullName evidence="3">Uncharacterized protein</fullName>
    </submittedName>
</protein>
<evidence type="ECO:0000313" key="5">
    <source>
        <dbReference type="Proteomes" id="UP000583944"/>
    </source>
</evidence>
<feature type="compositionally biased region" description="Polar residues" evidence="1">
    <location>
        <begin position="866"/>
        <end position="878"/>
    </location>
</feature>
<dbReference type="VEuPathDB" id="TriTrypDB:BCY84_05575"/>
<organism evidence="3 5">
    <name type="scientific">Trypanosoma cruzi</name>
    <dbReference type="NCBI Taxonomy" id="5693"/>
    <lineage>
        <taxon>Eukaryota</taxon>
        <taxon>Discoba</taxon>
        <taxon>Euglenozoa</taxon>
        <taxon>Kinetoplastea</taxon>
        <taxon>Metakinetoplastina</taxon>
        <taxon>Trypanosomatida</taxon>
        <taxon>Trypanosomatidae</taxon>
        <taxon>Trypanosoma</taxon>
        <taxon>Schizotrypanum</taxon>
    </lineage>
</organism>
<dbReference type="VEuPathDB" id="TriTrypDB:ECC02_004176"/>
<feature type="compositionally biased region" description="Polar residues" evidence="1">
    <location>
        <begin position="956"/>
        <end position="973"/>
    </location>
</feature>